<dbReference type="Proteomes" id="UP000229907">
    <property type="component" value="Chromosome"/>
</dbReference>
<evidence type="ECO:0000256" key="1">
    <source>
        <dbReference type="ARBA" id="ARBA00006479"/>
    </source>
</evidence>
<dbReference type="InterPro" id="IPR000600">
    <property type="entry name" value="ROK"/>
</dbReference>
<dbReference type="EC" id="2.7.1.85" evidence="3"/>
<accession>A0A087ADF0</accession>
<dbReference type="Gene3D" id="3.30.420.40">
    <property type="match status" value="2"/>
</dbReference>
<gene>
    <name evidence="2" type="ORF">BcFMB_01880</name>
    <name evidence="3" type="ORF">BCHO_1283</name>
</gene>
<dbReference type="EMBL" id="JGYU01000009">
    <property type="protein sequence ID" value="KFI56800.1"/>
    <property type="molecule type" value="Genomic_DNA"/>
</dbReference>
<protein>
    <submittedName>
        <fullName evidence="3">Transcriptional regulator</fullName>
        <ecNumber evidence="3">2.7.1.85</ecNumber>
    </submittedName>
</protein>
<name>A0A087ADF0_9BIFI</name>
<dbReference type="STRING" id="35760.BCHO_1283"/>
<dbReference type="GO" id="GO:0047700">
    <property type="term" value="F:beta-glucoside kinase activity"/>
    <property type="evidence" value="ECO:0007669"/>
    <property type="project" value="UniProtKB-EC"/>
</dbReference>
<dbReference type="PANTHER" id="PTHR18964">
    <property type="entry name" value="ROK (REPRESSOR, ORF, KINASE) FAMILY"/>
    <property type="match status" value="1"/>
</dbReference>
<keyword evidence="3" id="KW-0808">Transferase</keyword>
<dbReference type="Proteomes" id="UP000028995">
    <property type="component" value="Unassembled WGS sequence"/>
</dbReference>
<evidence type="ECO:0000313" key="2">
    <source>
        <dbReference type="EMBL" id="ATU19888.1"/>
    </source>
</evidence>
<dbReference type="Pfam" id="PF00480">
    <property type="entry name" value="ROK"/>
    <property type="match status" value="1"/>
</dbReference>
<dbReference type="PANTHER" id="PTHR18964:SF149">
    <property type="entry name" value="BIFUNCTIONAL UDP-N-ACETYLGLUCOSAMINE 2-EPIMERASE_N-ACETYLMANNOSAMINE KINASE"/>
    <property type="match status" value="1"/>
</dbReference>
<sequence length="312" mass="34352">MTKRSGVHQVLAFEINTNFTRYALFTDGRMGIPGTFATPNTDLDEFYDALVQVVRKLGVQLDGIAISMPGFINPRTQTAETAGALRILYKQRIGAELTARLGVDIPTWMENDANCAAMAEKMTGNARKCDDFVLITLDMGMGGALFLDGKLRRGKDWRAGELGTMIINYDSAGSLPLHDFVSTMKLSQWYAEEFGVNEGDVLPSTLFHKLDDPRVRAIVERWLRYVAVAIFNTVVAVDPQIVLVGGSISREPALVPMLEDALNTIRDWKAFKTQIKRCRHSGNAGLVGAYFMFVEEVVEHGGASDVLAVGAR</sequence>
<keyword evidence="4" id="KW-1185">Reference proteome</keyword>
<dbReference type="RefSeq" id="WP_024541563.1">
    <property type="nucleotide sequence ID" value="NZ_CP018044.1"/>
</dbReference>
<dbReference type="AlphaFoldDB" id="A0A087ADF0"/>
<organism evidence="3 4">
    <name type="scientific">Bifidobacterium choerinum</name>
    <dbReference type="NCBI Taxonomy" id="35760"/>
    <lineage>
        <taxon>Bacteria</taxon>
        <taxon>Bacillati</taxon>
        <taxon>Actinomycetota</taxon>
        <taxon>Actinomycetes</taxon>
        <taxon>Bifidobacteriales</taxon>
        <taxon>Bifidobacteriaceae</taxon>
        <taxon>Bifidobacterium</taxon>
    </lineage>
</organism>
<evidence type="ECO:0000313" key="3">
    <source>
        <dbReference type="EMBL" id="KFI56800.1"/>
    </source>
</evidence>
<dbReference type="eggNOG" id="COG1940">
    <property type="taxonomic scope" value="Bacteria"/>
</dbReference>
<evidence type="ECO:0000313" key="4">
    <source>
        <dbReference type="Proteomes" id="UP000028995"/>
    </source>
</evidence>
<reference evidence="2 5" key="2">
    <citation type="submission" date="2016-11" db="EMBL/GenBank/DDBJ databases">
        <title>complete genome sequence of Bifidobacterium choerinum strain FMB-1.</title>
        <authorList>
            <person name="Park C.-S."/>
            <person name="Jung D.-H."/>
            <person name="Choi D.-S."/>
        </authorList>
    </citation>
    <scope>NUCLEOTIDE SEQUENCE [LARGE SCALE GENOMIC DNA]</scope>
    <source>
        <strain evidence="2 5">FMB-1</strain>
    </source>
</reference>
<reference evidence="3 4" key="1">
    <citation type="submission" date="2014-03" db="EMBL/GenBank/DDBJ databases">
        <title>Genomics of Bifidobacteria.</title>
        <authorList>
            <person name="Ventura M."/>
            <person name="Milani C."/>
            <person name="Lugli G.A."/>
        </authorList>
    </citation>
    <scope>NUCLEOTIDE SEQUENCE [LARGE SCALE GENOMIC DNA]</scope>
    <source>
        <strain evidence="3 4">LMG 10510</strain>
    </source>
</reference>
<dbReference type="KEGG" id="bcho:BcFMB_01880"/>
<dbReference type="EMBL" id="CP018044">
    <property type="protein sequence ID" value="ATU19888.1"/>
    <property type="molecule type" value="Genomic_DNA"/>
</dbReference>
<evidence type="ECO:0000313" key="5">
    <source>
        <dbReference type="Proteomes" id="UP000229907"/>
    </source>
</evidence>
<dbReference type="InterPro" id="IPR043129">
    <property type="entry name" value="ATPase_NBD"/>
</dbReference>
<comment type="similarity">
    <text evidence="1">Belongs to the ROK (NagC/XylR) family.</text>
</comment>
<dbReference type="OrthoDB" id="9810372at2"/>
<dbReference type="SUPFAM" id="SSF53067">
    <property type="entry name" value="Actin-like ATPase domain"/>
    <property type="match status" value="1"/>
</dbReference>
<proteinExistence type="inferred from homology"/>